<comment type="caution">
    <text evidence="2">The sequence shown here is derived from an EMBL/GenBank/DDBJ whole genome shotgun (WGS) entry which is preliminary data.</text>
</comment>
<sequence length="114" mass="12081">MKRVALSFSAAASVLSVLFVGTPAAAFTGSGYSFPNYSITDFLNDAVSVFSELTGLRPETWTGFGKFLLESTFIGGAPFTSISNIYFIICIAFILISVLAAIISAKVYAKKEGS</sequence>
<organism evidence="2">
    <name type="scientific">bioreactor metagenome</name>
    <dbReference type="NCBI Taxonomy" id="1076179"/>
    <lineage>
        <taxon>unclassified sequences</taxon>
        <taxon>metagenomes</taxon>
        <taxon>ecological metagenomes</taxon>
    </lineage>
</organism>
<protein>
    <submittedName>
        <fullName evidence="2">Uncharacterized protein</fullName>
    </submittedName>
</protein>
<accession>A0A645D7D9</accession>
<name>A0A645D7D9_9ZZZZ</name>
<keyword evidence="1" id="KW-1133">Transmembrane helix</keyword>
<proteinExistence type="predicted"/>
<dbReference type="EMBL" id="VSSQ01033315">
    <property type="protein sequence ID" value="MPM84863.1"/>
    <property type="molecule type" value="Genomic_DNA"/>
</dbReference>
<keyword evidence="1" id="KW-0812">Transmembrane</keyword>
<feature type="transmembrane region" description="Helical" evidence="1">
    <location>
        <begin position="85"/>
        <end position="109"/>
    </location>
</feature>
<evidence type="ECO:0000256" key="1">
    <source>
        <dbReference type="SAM" id="Phobius"/>
    </source>
</evidence>
<dbReference type="AlphaFoldDB" id="A0A645D7D9"/>
<reference evidence="2" key="1">
    <citation type="submission" date="2019-08" db="EMBL/GenBank/DDBJ databases">
        <authorList>
            <person name="Kucharzyk K."/>
            <person name="Murdoch R.W."/>
            <person name="Higgins S."/>
            <person name="Loffler F."/>
        </authorList>
    </citation>
    <scope>NUCLEOTIDE SEQUENCE</scope>
</reference>
<keyword evidence="1" id="KW-0472">Membrane</keyword>
<gene>
    <name evidence="2" type="ORF">SDC9_131939</name>
</gene>
<evidence type="ECO:0000313" key="2">
    <source>
        <dbReference type="EMBL" id="MPM84863.1"/>
    </source>
</evidence>